<proteinExistence type="predicted"/>
<comment type="caution">
    <text evidence="1">The sequence shown here is derived from an EMBL/GenBank/DDBJ whole genome shotgun (WGS) entry which is preliminary data.</text>
</comment>
<name>A0A512TQL8_CLOBU</name>
<evidence type="ECO:0000313" key="1">
    <source>
        <dbReference type="EMBL" id="GEQ22288.1"/>
    </source>
</evidence>
<reference evidence="1 2" key="1">
    <citation type="submission" date="2019-07" db="EMBL/GenBank/DDBJ databases">
        <title>Whole genome shotgun sequence of Clostridium butyricum NBRC 3858.</title>
        <authorList>
            <person name="Hosoyama A."/>
            <person name="Uohara A."/>
            <person name="Ohji S."/>
            <person name="Ichikawa N."/>
        </authorList>
    </citation>
    <scope>NUCLEOTIDE SEQUENCE [LARGE SCALE GENOMIC DNA]</scope>
    <source>
        <strain evidence="1 2">NBRC 3858</strain>
    </source>
</reference>
<evidence type="ECO:0000313" key="2">
    <source>
        <dbReference type="Proteomes" id="UP000321089"/>
    </source>
</evidence>
<sequence>MCRKSKLTLDDMEVMTIGMCLDYMQEYVDINNPKKSRNRKATQSDFDSF</sequence>
<gene>
    <name evidence="1" type="ORF">CBU02nite_27940</name>
</gene>
<dbReference type="RefSeq" id="WP_171781531.1">
    <property type="nucleotide sequence ID" value="NZ_BKBD01000034.1"/>
</dbReference>
<dbReference type="Proteomes" id="UP000321089">
    <property type="component" value="Unassembled WGS sequence"/>
</dbReference>
<organism evidence="1 2">
    <name type="scientific">Clostridium butyricum</name>
    <dbReference type="NCBI Taxonomy" id="1492"/>
    <lineage>
        <taxon>Bacteria</taxon>
        <taxon>Bacillati</taxon>
        <taxon>Bacillota</taxon>
        <taxon>Clostridia</taxon>
        <taxon>Eubacteriales</taxon>
        <taxon>Clostridiaceae</taxon>
        <taxon>Clostridium</taxon>
    </lineage>
</organism>
<accession>A0A512TQL8</accession>
<evidence type="ECO:0008006" key="3">
    <source>
        <dbReference type="Google" id="ProtNLM"/>
    </source>
</evidence>
<protein>
    <recommendedName>
        <fullName evidence="3">Phage protein</fullName>
    </recommendedName>
</protein>
<dbReference type="AlphaFoldDB" id="A0A512TQL8"/>
<dbReference type="EMBL" id="BKBC01000044">
    <property type="protein sequence ID" value="GEQ22288.1"/>
    <property type="molecule type" value="Genomic_DNA"/>
</dbReference>